<evidence type="ECO:0000313" key="2">
    <source>
        <dbReference type="Proteomes" id="UP000281726"/>
    </source>
</evidence>
<reference evidence="1 2" key="1">
    <citation type="journal article" date="2004" name="Syst. Appl. Microbiol.">
        <title>Cryptoendolithic actinomycetes from antarctic sandstone rock samples: Micromonospora endolithica sp. nov. and two isolates related to Micromonospora coerulea Jensen 1932.</title>
        <authorList>
            <person name="Hirsch P."/>
            <person name="Mevs U."/>
            <person name="Kroppenstedt R.M."/>
            <person name="Schumann P."/>
            <person name="Stackebrandt E."/>
        </authorList>
    </citation>
    <scope>NUCLEOTIDE SEQUENCE [LARGE SCALE GENOMIC DNA]</scope>
    <source>
        <strain evidence="1 2">JCM 12677</strain>
    </source>
</reference>
<protein>
    <submittedName>
        <fullName evidence="1">Uncharacterized protein</fullName>
    </submittedName>
</protein>
<name>A0A3A9Z1P9_9ACTN</name>
<dbReference type="EMBL" id="RBAK01000010">
    <property type="protein sequence ID" value="RKN42090.1"/>
    <property type="molecule type" value="Genomic_DNA"/>
</dbReference>
<dbReference type="Proteomes" id="UP000281726">
    <property type="component" value="Unassembled WGS sequence"/>
</dbReference>
<evidence type="ECO:0000313" key="1">
    <source>
        <dbReference type="EMBL" id="RKN42090.1"/>
    </source>
</evidence>
<dbReference type="AlphaFoldDB" id="A0A3A9Z1P9"/>
<comment type="caution">
    <text evidence="1">The sequence shown here is derived from an EMBL/GenBank/DDBJ whole genome shotgun (WGS) entry which is preliminary data.</text>
</comment>
<organism evidence="1 2">
    <name type="scientific">Micromonospora endolithica</name>
    <dbReference type="NCBI Taxonomy" id="230091"/>
    <lineage>
        <taxon>Bacteria</taxon>
        <taxon>Bacillati</taxon>
        <taxon>Actinomycetota</taxon>
        <taxon>Actinomycetes</taxon>
        <taxon>Micromonosporales</taxon>
        <taxon>Micromonosporaceae</taxon>
        <taxon>Micromonospora</taxon>
    </lineage>
</organism>
<accession>A0A3A9Z1P9</accession>
<sequence>MPDEQVPTRHTRGILAGPLVFDEPDRWLPEDPRPARDTPHELDLIPLAKMPLGLVSYAAAKCTIGVPRGWVDGTNDPRPATPRYVMHRIALTTVPVQTKDQVWRYIVASYRDHAGPMRKQWSLYALGVGFGGLYDRARRLTPKGSRKWRRDGVQIDLMIEFLTRMRETHARDGILSWRFDASRPNIYHRLTGTAYDRVSGRTERRRRQRRRRDDETLTEYQARLARLDEEDDKRLAQLVLIGDEQTMTAVAADQHGTAGPQPRQPDADHVQAAEAVLTALVRRSADGPASGRIDPTNAELVRRTYIRRERLKDVAADLDMSPHNASQRRSTAVRQITRLLRGRTRLTLTQQSRRDT</sequence>
<gene>
    <name evidence="1" type="ORF">D7223_23405</name>
</gene>
<keyword evidence="2" id="KW-1185">Reference proteome</keyword>
<proteinExistence type="predicted"/>